<evidence type="ECO:0000313" key="2">
    <source>
        <dbReference type="Proteomes" id="UP000653480"/>
    </source>
</evidence>
<reference evidence="1" key="1">
    <citation type="journal article" date="2014" name="Int. J. Syst. Evol. Microbiol.">
        <title>Complete genome sequence of Corynebacterium casei LMG S-19264T (=DSM 44701T), isolated from a smear-ripened cheese.</title>
        <authorList>
            <consortium name="US DOE Joint Genome Institute (JGI-PGF)"/>
            <person name="Walter F."/>
            <person name="Albersmeier A."/>
            <person name="Kalinowski J."/>
            <person name="Ruckert C."/>
        </authorList>
    </citation>
    <scope>NUCLEOTIDE SEQUENCE</scope>
    <source>
        <strain evidence="1">CGMCC 4.7138</strain>
    </source>
</reference>
<accession>A0A8H9LB27</accession>
<keyword evidence="2" id="KW-1185">Reference proteome</keyword>
<dbReference type="AlphaFoldDB" id="A0A8H9LB27"/>
<sequence length="367" mass="40574">MTIGYLDLHPEQRHVLDQLAKPGHHLVSGPPGSGKSLLAIHHAAALEIVGRPVTLIAHSKLLGQHLTAGGAQLGVSLPIMTFHGWVHAWYREATGSPLGGARIGAFDWTRLMSAALHDTGRRGHVLVVDEAQDLPQEFFGLCRVLGMDVVAFADECQRITSTQSTLDEIEKALGGCGRLEISTNLRNPRPVAELARHFYPGLHQPPLPHRDGPVPVLLRRPEARRPFARWLAHYAETHRTLKIGVVVKHSSEQGELLAEIERVRPGLRPQIYVSAAGDARYRKVDPDRSGLRLVNRASVKGLDFDTVIVPDAHLDTDDPSSADLKMKYYVLVTRTRGELYICYSGDQEPRMFDGIPQRTLVRQILPG</sequence>
<dbReference type="Proteomes" id="UP000653480">
    <property type="component" value="Unassembled WGS sequence"/>
</dbReference>
<dbReference type="Pfam" id="PF13604">
    <property type="entry name" value="AAA_30"/>
    <property type="match status" value="1"/>
</dbReference>
<evidence type="ECO:0000313" key="1">
    <source>
        <dbReference type="EMBL" id="GGN98926.1"/>
    </source>
</evidence>
<evidence type="ECO:0008006" key="3">
    <source>
        <dbReference type="Google" id="ProtNLM"/>
    </source>
</evidence>
<dbReference type="Gene3D" id="3.40.50.300">
    <property type="entry name" value="P-loop containing nucleotide triphosphate hydrolases"/>
    <property type="match status" value="2"/>
</dbReference>
<organism evidence="1 2">
    <name type="scientific">Microbispora bryophytorum</name>
    <dbReference type="NCBI Taxonomy" id="1460882"/>
    <lineage>
        <taxon>Bacteria</taxon>
        <taxon>Bacillati</taxon>
        <taxon>Actinomycetota</taxon>
        <taxon>Actinomycetes</taxon>
        <taxon>Streptosporangiales</taxon>
        <taxon>Streptosporangiaceae</taxon>
        <taxon>Microbispora</taxon>
    </lineage>
</organism>
<reference evidence="1" key="2">
    <citation type="submission" date="2020-09" db="EMBL/GenBank/DDBJ databases">
        <authorList>
            <person name="Sun Q."/>
            <person name="Zhou Y."/>
        </authorList>
    </citation>
    <scope>NUCLEOTIDE SEQUENCE</scope>
    <source>
        <strain evidence="1">CGMCC 4.7138</strain>
    </source>
</reference>
<proteinExistence type="predicted"/>
<dbReference type="SUPFAM" id="SSF52540">
    <property type="entry name" value="P-loop containing nucleoside triphosphate hydrolases"/>
    <property type="match status" value="1"/>
</dbReference>
<protein>
    <recommendedName>
        <fullName evidence="3">DNA helicase</fullName>
    </recommendedName>
</protein>
<gene>
    <name evidence="1" type="ORF">GCM10011574_04020</name>
</gene>
<comment type="caution">
    <text evidence="1">The sequence shown here is derived from an EMBL/GenBank/DDBJ whole genome shotgun (WGS) entry which is preliminary data.</text>
</comment>
<name>A0A8H9LB27_9ACTN</name>
<dbReference type="InterPro" id="IPR027417">
    <property type="entry name" value="P-loop_NTPase"/>
</dbReference>
<dbReference type="EMBL" id="BMMN01000001">
    <property type="protein sequence ID" value="GGN98926.1"/>
    <property type="molecule type" value="Genomic_DNA"/>
</dbReference>